<sequence length="50" mass="5367">MELIDPAPPLRHLPAVQHQRPTTRPPATMKVAAAAVVAIVAAVSASRFRR</sequence>
<keyword evidence="1" id="KW-0472">Membrane</keyword>
<name>A0A346Y6Z5_9ACTN</name>
<keyword evidence="1" id="KW-1133">Transmembrane helix</keyword>
<gene>
    <name evidence="2" type="ORF">DVS28_b0502</name>
</gene>
<dbReference type="EMBL" id="CP031166">
    <property type="protein sequence ID" value="AXV10242.1"/>
    <property type="molecule type" value="Genomic_DNA"/>
</dbReference>
<geneLocation type="plasmid" evidence="3">
    <name>pedy32-46i</name>
</geneLocation>
<dbReference type="AlphaFoldDB" id="A0A346Y6Z5"/>
<dbReference type="RefSeq" id="WP_164711192.1">
    <property type="nucleotide sequence ID" value="NZ_CP031166.1"/>
</dbReference>
<dbReference type="Proteomes" id="UP000264006">
    <property type="component" value="Plasmid pEDY32-46I"/>
</dbReference>
<feature type="transmembrane region" description="Helical" evidence="1">
    <location>
        <begin position="27"/>
        <end position="45"/>
    </location>
</feature>
<evidence type="ECO:0000313" key="2">
    <source>
        <dbReference type="EMBL" id="AXV10242.1"/>
    </source>
</evidence>
<evidence type="ECO:0000313" key="3">
    <source>
        <dbReference type="Proteomes" id="UP000264006"/>
    </source>
</evidence>
<keyword evidence="1" id="KW-0812">Transmembrane</keyword>
<evidence type="ECO:0000256" key="1">
    <source>
        <dbReference type="SAM" id="Phobius"/>
    </source>
</evidence>
<reference evidence="2 3" key="1">
    <citation type="submission" date="2018-09" db="EMBL/GenBank/DDBJ databases">
        <title>Complete genome sequence of Euzebya sp. DY32-46 isolated from seawater of Pacific Ocean.</title>
        <authorList>
            <person name="Xu L."/>
            <person name="Wu Y.-H."/>
            <person name="Xu X.-W."/>
        </authorList>
    </citation>
    <scope>NUCLEOTIDE SEQUENCE [LARGE SCALE GENOMIC DNA]</scope>
    <source>
        <strain evidence="2 3">DY32-46</strain>
        <plasmid evidence="3">pedy32-46i</plasmid>
    </source>
</reference>
<protein>
    <submittedName>
        <fullName evidence="2">Uncharacterized protein</fullName>
    </submittedName>
</protein>
<organism evidence="2 3">
    <name type="scientific">Euzebya pacifica</name>
    <dbReference type="NCBI Taxonomy" id="1608957"/>
    <lineage>
        <taxon>Bacteria</taxon>
        <taxon>Bacillati</taxon>
        <taxon>Actinomycetota</taxon>
        <taxon>Nitriliruptoria</taxon>
        <taxon>Euzebyales</taxon>
    </lineage>
</organism>
<keyword evidence="3" id="KW-1185">Reference proteome</keyword>
<dbReference type="KEGG" id="euz:DVS28_b0502"/>
<accession>A0A346Y6Z5</accession>
<proteinExistence type="predicted"/>
<keyword evidence="2" id="KW-0614">Plasmid</keyword>